<protein>
    <submittedName>
        <fullName evidence="1">Uncharacterized protein</fullName>
    </submittedName>
</protein>
<gene>
    <name evidence="1" type="ORF">GCWU000325_02184</name>
</gene>
<dbReference type="EMBL" id="ACIJ02000023">
    <property type="protein sequence ID" value="EEX70940.1"/>
    <property type="molecule type" value="Genomic_DNA"/>
</dbReference>
<reference evidence="1" key="1">
    <citation type="submission" date="2009-09" db="EMBL/GenBank/DDBJ databases">
        <authorList>
            <person name="Weinstock G."/>
            <person name="Sodergren E."/>
            <person name="Clifton S."/>
            <person name="Fulton L."/>
            <person name="Fulton B."/>
            <person name="Courtney L."/>
            <person name="Fronick C."/>
            <person name="Harrison M."/>
            <person name="Strong C."/>
            <person name="Farmer C."/>
            <person name="Delahaunty K."/>
            <person name="Markovic C."/>
            <person name="Hall O."/>
            <person name="Minx P."/>
            <person name="Tomlinson C."/>
            <person name="Mitreva M."/>
            <person name="Nelson J."/>
            <person name="Hou S."/>
            <person name="Wollam A."/>
            <person name="Pepin K.H."/>
            <person name="Johnson M."/>
            <person name="Bhonagiri V."/>
            <person name="Nash W.E."/>
            <person name="Warren W."/>
            <person name="Chinwalla A."/>
            <person name="Mardis E.R."/>
            <person name="Wilson R.K."/>
        </authorList>
    </citation>
    <scope>NUCLEOTIDE SEQUENCE [LARGE SCALE GENOMIC DNA]</scope>
    <source>
        <strain evidence="1">ATCC 51259</strain>
    </source>
</reference>
<dbReference type="STRING" id="626522.GCWU000325_02184"/>
<proteinExistence type="predicted"/>
<organism evidence="1 2">
    <name type="scientific">Alloprevotella tannerae ATCC 51259</name>
    <dbReference type="NCBI Taxonomy" id="626522"/>
    <lineage>
        <taxon>Bacteria</taxon>
        <taxon>Pseudomonadati</taxon>
        <taxon>Bacteroidota</taxon>
        <taxon>Bacteroidia</taxon>
        <taxon>Bacteroidales</taxon>
        <taxon>Prevotellaceae</taxon>
        <taxon>Alloprevotella</taxon>
    </lineage>
</organism>
<dbReference type="Proteomes" id="UP000003460">
    <property type="component" value="Unassembled WGS sequence"/>
</dbReference>
<dbReference type="AlphaFoldDB" id="C9LIX3"/>
<accession>C9LIX3</accession>
<dbReference type="HOGENOM" id="CLU_3171799_0_0_10"/>
<evidence type="ECO:0000313" key="1">
    <source>
        <dbReference type="EMBL" id="EEX70940.1"/>
    </source>
</evidence>
<keyword evidence="2" id="KW-1185">Reference proteome</keyword>
<sequence>MPEYNEFAKFFSLQKTANGEWTDYGACKRQKGNVRWEISSFFSSNQI</sequence>
<evidence type="ECO:0000313" key="2">
    <source>
        <dbReference type="Proteomes" id="UP000003460"/>
    </source>
</evidence>
<name>C9LIX3_9BACT</name>
<comment type="caution">
    <text evidence="1">The sequence shown here is derived from an EMBL/GenBank/DDBJ whole genome shotgun (WGS) entry which is preliminary data.</text>
</comment>